<proteinExistence type="predicted"/>
<keyword evidence="1" id="KW-0732">Signal</keyword>
<protein>
    <submittedName>
        <fullName evidence="3">Cytochrome C</fullName>
    </submittedName>
</protein>
<name>A0A0B3Z196_9ALTE</name>
<comment type="caution">
    <text evidence="3">The sequence shown here is derived from an EMBL/GenBank/DDBJ whole genome shotgun (WGS) entry which is preliminary data.</text>
</comment>
<dbReference type="InterPro" id="IPR021796">
    <property type="entry name" value="Tll0287-like_dom"/>
</dbReference>
<dbReference type="RefSeq" id="WP_039221710.1">
    <property type="nucleotide sequence ID" value="NZ_JWLW01000023.1"/>
</dbReference>
<feature type="signal peptide" evidence="1">
    <location>
        <begin position="1"/>
        <end position="21"/>
    </location>
</feature>
<keyword evidence="4" id="KW-1185">Reference proteome</keyword>
<dbReference type="AlphaFoldDB" id="A0A0B3Z196"/>
<evidence type="ECO:0000259" key="2">
    <source>
        <dbReference type="Pfam" id="PF11845"/>
    </source>
</evidence>
<dbReference type="Pfam" id="PF11845">
    <property type="entry name" value="Tll0287-like"/>
    <property type="match status" value="1"/>
</dbReference>
<evidence type="ECO:0000313" key="3">
    <source>
        <dbReference type="EMBL" id="KHT50790.1"/>
    </source>
</evidence>
<dbReference type="EMBL" id="JWLW01000023">
    <property type="protein sequence ID" value="KHT50790.1"/>
    <property type="molecule type" value="Genomic_DNA"/>
</dbReference>
<gene>
    <name evidence="3" type="ORF">RJ41_13510</name>
</gene>
<evidence type="ECO:0000313" key="4">
    <source>
        <dbReference type="Proteomes" id="UP000031197"/>
    </source>
</evidence>
<dbReference type="OrthoDB" id="9797588at2"/>
<feature type="chain" id="PRO_5002085047" evidence="1">
    <location>
        <begin position="22"/>
        <end position="201"/>
    </location>
</feature>
<dbReference type="Proteomes" id="UP000031197">
    <property type="component" value="Unassembled WGS sequence"/>
</dbReference>
<organism evidence="3 4">
    <name type="scientific">Alteromonas marina</name>
    <dbReference type="NCBI Taxonomy" id="203795"/>
    <lineage>
        <taxon>Bacteria</taxon>
        <taxon>Pseudomonadati</taxon>
        <taxon>Pseudomonadota</taxon>
        <taxon>Gammaproteobacteria</taxon>
        <taxon>Alteromonadales</taxon>
        <taxon>Alteromonadaceae</taxon>
        <taxon>Alteromonas/Salinimonas group</taxon>
        <taxon>Alteromonas</taxon>
    </lineage>
</organism>
<accession>A0A0B3Z196</accession>
<feature type="domain" description="Tll0287-like" evidence="2">
    <location>
        <begin position="29"/>
        <end position="198"/>
    </location>
</feature>
<reference evidence="3 4" key="1">
    <citation type="submission" date="2014-12" db="EMBL/GenBank/DDBJ databases">
        <title>Genome sequencing of Alteromonas marina AD001.</title>
        <authorList>
            <person name="Adrian T.G.S."/>
            <person name="Chan K.G."/>
        </authorList>
    </citation>
    <scope>NUCLEOTIDE SEQUENCE [LARGE SCALE GENOMIC DNA]</scope>
    <source>
        <strain evidence="3 4">AD001</strain>
    </source>
</reference>
<sequence length="201" mass="21926">MKNSVMLVAISLLASSAHSLADTVTANEQQSENSVQEKVKEARLHAKALGGALKSRLQQAIQSGGLEAGVNECQIAAAPIALALSQNGWEVGRTALKVRNPNNAADRWEREQLAWFSQLLTKAKQDNLTPKRPIETYQYDSESGEFRYMMAIEQGQVCMACHGANLAPSVKHAILEHYPNDQATGFELGDLRGAFTITYTP</sequence>
<evidence type="ECO:0000256" key="1">
    <source>
        <dbReference type="SAM" id="SignalP"/>
    </source>
</evidence>